<evidence type="ECO:0000313" key="1">
    <source>
        <dbReference type="EMBL" id="RDI75167.1"/>
    </source>
</evidence>
<dbReference type="EMBL" id="QQZY01000002">
    <property type="protein sequence ID" value="RDI75167.1"/>
    <property type="molecule type" value="Genomic_DNA"/>
</dbReference>
<name>A0A7M2YYD5_9ACTN</name>
<reference evidence="1 2" key="1">
    <citation type="submission" date="2018-07" db="EMBL/GenBank/DDBJ databases">
        <title>High-quality-draft genome sequence of Gaiella occulta.</title>
        <authorList>
            <person name="Severino R."/>
            <person name="Froufe H.J.C."/>
            <person name="Rainey F.A."/>
            <person name="Barroso C."/>
            <person name="Albuquerque L."/>
            <person name="Lobo-Da-Cunha A."/>
            <person name="Da Costa M.S."/>
            <person name="Egas C."/>
        </authorList>
    </citation>
    <scope>NUCLEOTIDE SEQUENCE [LARGE SCALE GENOMIC DNA]</scope>
    <source>
        <strain evidence="1 2">F2-233</strain>
    </source>
</reference>
<protein>
    <submittedName>
        <fullName evidence="1">Uncharacterized protein</fullName>
    </submittedName>
</protein>
<organism evidence="1 2">
    <name type="scientific">Gaiella occulta</name>
    <dbReference type="NCBI Taxonomy" id="1002870"/>
    <lineage>
        <taxon>Bacteria</taxon>
        <taxon>Bacillati</taxon>
        <taxon>Actinomycetota</taxon>
        <taxon>Thermoleophilia</taxon>
        <taxon>Gaiellales</taxon>
        <taxon>Gaiellaceae</taxon>
        <taxon>Gaiella</taxon>
    </lineage>
</organism>
<evidence type="ECO:0000313" key="2">
    <source>
        <dbReference type="Proteomes" id="UP000254134"/>
    </source>
</evidence>
<comment type="caution">
    <text evidence="1">The sequence shown here is derived from an EMBL/GenBank/DDBJ whole genome shotgun (WGS) entry which is preliminary data.</text>
</comment>
<sequence>MVYLSMPQVVERYAGVWSRWQLYEHVRLGMLPHVKLPGRRELLFRLDDLDQYERGEVELETIKLPNGGRLCRPRQR</sequence>
<keyword evidence="2" id="KW-1185">Reference proteome</keyword>
<accession>A0A7M2YYD5</accession>
<dbReference type="AlphaFoldDB" id="A0A7M2YYD5"/>
<dbReference type="Proteomes" id="UP000254134">
    <property type="component" value="Unassembled WGS sequence"/>
</dbReference>
<proteinExistence type="predicted"/>
<reference evidence="2" key="2">
    <citation type="journal article" date="2019" name="MicrobiologyOpen">
        <title>High-quality draft genome sequence of Gaiella occulta isolated from a 150 meter deep mineral water borehole and comparison with the genome sequences of other deep-branching lineages of the phylum Actinobacteria.</title>
        <authorList>
            <person name="Severino R."/>
            <person name="Froufe H.J.C."/>
            <person name="Barroso C."/>
            <person name="Albuquerque L."/>
            <person name="Lobo-da-Cunha A."/>
            <person name="da Costa M.S."/>
            <person name="Egas C."/>
        </authorList>
    </citation>
    <scope>NUCLEOTIDE SEQUENCE [LARGE SCALE GENOMIC DNA]</scope>
    <source>
        <strain evidence="2">F2-233</strain>
    </source>
</reference>
<gene>
    <name evidence="1" type="ORF">Gocc_0965</name>
</gene>